<dbReference type="Proteomes" id="UP000295673">
    <property type="component" value="Unassembled WGS sequence"/>
</dbReference>
<dbReference type="AlphaFoldDB" id="A0A4R1NK55"/>
<keyword evidence="4" id="KW-1185">Reference proteome</keyword>
<dbReference type="InterPro" id="IPR011335">
    <property type="entry name" value="Restrct_endonuc-II-like"/>
</dbReference>
<dbReference type="SUPFAM" id="SSF52980">
    <property type="entry name" value="Restriction endonuclease-like"/>
    <property type="match status" value="1"/>
</dbReference>
<dbReference type="OrthoDB" id="9812968at2"/>
<dbReference type="InterPro" id="IPR003509">
    <property type="entry name" value="UPF0102_YraN-like"/>
</dbReference>
<dbReference type="RefSeq" id="WP_132858704.1">
    <property type="nucleotide sequence ID" value="NZ_SMGR01000001.1"/>
</dbReference>
<evidence type="ECO:0000313" key="4">
    <source>
        <dbReference type="Proteomes" id="UP000295673"/>
    </source>
</evidence>
<evidence type="ECO:0000256" key="2">
    <source>
        <dbReference type="HAMAP-Rule" id="MF_00048"/>
    </source>
</evidence>
<sequence length="137" mass="15225">MSDFGTKKAERDRVKDARRRAGYRNYLTGQAAEAAVMRAYLDRGMTVAHHRWRGKAGEIDLVLRDGAEVVFVEVKKSRSCEHASLHLLPRQIERLLRAGEEFVGSEPAGTLTPMRFDVALVDGQGGIQILENALGAY</sequence>
<organism evidence="3 4">
    <name type="scientific">Shimia isoporae</name>
    <dbReference type="NCBI Taxonomy" id="647720"/>
    <lineage>
        <taxon>Bacteria</taxon>
        <taxon>Pseudomonadati</taxon>
        <taxon>Pseudomonadota</taxon>
        <taxon>Alphaproteobacteria</taxon>
        <taxon>Rhodobacterales</taxon>
        <taxon>Roseobacteraceae</taxon>
    </lineage>
</organism>
<dbReference type="EMBL" id="SMGR01000001">
    <property type="protein sequence ID" value="TCL08594.1"/>
    <property type="molecule type" value="Genomic_DNA"/>
</dbReference>
<dbReference type="PANTHER" id="PTHR34039">
    <property type="entry name" value="UPF0102 PROTEIN YRAN"/>
    <property type="match status" value="1"/>
</dbReference>
<protein>
    <recommendedName>
        <fullName evidence="2">UPF0102 protein BXY66_0631</fullName>
    </recommendedName>
</protein>
<dbReference type="GO" id="GO:0004519">
    <property type="term" value="F:endonuclease activity"/>
    <property type="evidence" value="ECO:0007669"/>
    <property type="project" value="UniProtKB-KW"/>
</dbReference>
<name>A0A4R1NK55_9RHOB</name>
<evidence type="ECO:0000256" key="1">
    <source>
        <dbReference type="ARBA" id="ARBA00006738"/>
    </source>
</evidence>
<comment type="similarity">
    <text evidence="1 2">Belongs to the UPF0102 family.</text>
</comment>
<keyword evidence="3" id="KW-0540">Nuclease</keyword>
<dbReference type="GO" id="GO:0003676">
    <property type="term" value="F:nucleic acid binding"/>
    <property type="evidence" value="ECO:0007669"/>
    <property type="project" value="InterPro"/>
</dbReference>
<comment type="caution">
    <text evidence="3">The sequence shown here is derived from an EMBL/GenBank/DDBJ whole genome shotgun (WGS) entry which is preliminary data.</text>
</comment>
<dbReference type="Pfam" id="PF02021">
    <property type="entry name" value="UPF0102"/>
    <property type="match status" value="1"/>
</dbReference>
<dbReference type="Gene3D" id="3.40.1350.10">
    <property type="match status" value="1"/>
</dbReference>
<accession>A0A4R1NK55</accession>
<reference evidence="3 4" key="1">
    <citation type="submission" date="2019-03" db="EMBL/GenBank/DDBJ databases">
        <title>Genomic Encyclopedia of Archaeal and Bacterial Type Strains, Phase II (KMG-II): from individual species to whole genera.</title>
        <authorList>
            <person name="Goeker M."/>
        </authorList>
    </citation>
    <scope>NUCLEOTIDE SEQUENCE [LARGE SCALE GENOMIC DNA]</scope>
    <source>
        <strain evidence="3 4">DSM 26433</strain>
    </source>
</reference>
<gene>
    <name evidence="3" type="ORF">BXY66_0631</name>
</gene>
<evidence type="ECO:0000313" key="3">
    <source>
        <dbReference type="EMBL" id="TCL08594.1"/>
    </source>
</evidence>
<keyword evidence="3" id="KW-0255">Endonuclease</keyword>
<proteinExistence type="inferred from homology"/>
<dbReference type="HAMAP" id="MF_00048">
    <property type="entry name" value="UPF0102"/>
    <property type="match status" value="1"/>
</dbReference>
<keyword evidence="3" id="KW-0378">Hydrolase</keyword>
<dbReference type="InterPro" id="IPR011856">
    <property type="entry name" value="tRNA_endonuc-like_dom_sf"/>
</dbReference>
<dbReference type="PANTHER" id="PTHR34039:SF1">
    <property type="entry name" value="UPF0102 PROTEIN YRAN"/>
    <property type="match status" value="1"/>
</dbReference>